<accession>A0A9N7NKB3</accession>
<evidence type="ECO:0000313" key="3">
    <source>
        <dbReference type="EMBL" id="CAA0831499.1"/>
    </source>
</evidence>
<gene>
    <name evidence="3" type="ORF">SHERM_26848</name>
</gene>
<comment type="caution">
    <text evidence="3">The sequence shown here is derived from an EMBL/GenBank/DDBJ whole genome shotgun (WGS) entry which is preliminary data.</text>
</comment>
<dbReference type="PANTHER" id="PTHR33601:SF21">
    <property type="entry name" value="PROTEIN LITTLE ZIPPER 1-LIKE"/>
    <property type="match status" value="1"/>
</dbReference>
<sequence>MCLGSNTEWTQSQLLHSLPRKPKRTRVHIRRRLSRRRARRDEKVDAVMELKNLKLYMENITIMEENERLRRQASLLQQENRSLMSEFQRRFSNNYK</sequence>
<feature type="compositionally biased region" description="Polar residues" evidence="2">
    <location>
        <begin position="1"/>
        <end position="15"/>
    </location>
</feature>
<keyword evidence="4" id="KW-1185">Reference proteome</keyword>
<dbReference type="Proteomes" id="UP001153555">
    <property type="component" value="Unassembled WGS sequence"/>
</dbReference>
<dbReference type="InterPro" id="IPR039312">
    <property type="entry name" value="ZPR"/>
</dbReference>
<name>A0A9N7NKB3_STRHE</name>
<dbReference type="PANTHER" id="PTHR33601">
    <property type="entry name" value="PROTEIN LITTLE ZIPPER 4"/>
    <property type="match status" value="1"/>
</dbReference>
<feature type="region of interest" description="Disordered" evidence="2">
    <location>
        <begin position="1"/>
        <end position="25"/>
    </location>
</feature>
<organism evidence="3 4">
    <name type="scientific">Striga hermonthica</name>
    <name type="common">Purple witchweed</name>
    <name type="synonym">Buchnera hermonthica</name>
    <dbReference type="NCBI Taxonomy" id="68872"/>
    <lineage>
        <taxon>Eukaryota</taxon>
        <taxon>Viridiplantae</taxon>
        <taxon>Streptophyta</taxon>
        <taxon>Embryophyta</taxon>
        <taxon>Tracheophyta</taxon>
        <taxon>Spermatophyta</taxon>
        <taxon>Magnoliopsida</taxon>
        <taxon>eudicotyledons</taxon>
        <taxon>Gunneridae</taxon>
        <taxon>Pentapetalae</taxon>
        <taxon>asterids</taxon>
        <taxon>lamiids</taxon>
        <taxon>Lamiales</taxon>
        <taxon>Orobanchaceae</taxon>
        <taxon>Buchnereae</taxon>
        <taxon>Striga</taxon>
    </lineage>
</organism>
<keyword evidence="1" id="KW-0175">Coiled coil</keyword>
<dbReference type="AlphaFoldDB" id="A0A9N7NKB3"/>
<proteinExistence type="predicted"/>
<reference evidence="3" key="1">
    <citation type="submission" date="2019-12" db="EMBL/GenBank/DDBJ databases">
        <authorList>
            <person name="Scholes J."/>
        </authorList>
    </citation>
    <scope>NUCLEOTIDE SEQUENCE</scope>
</reference>
<evidence type="ECO:0000313" key="4">
    <source>
        <dbReference type="Proteomes" id="UP001153555"/>
    </source>
</evidence>
<feature type="coiled-coil region" evidence="1">
    <location>
        <begin position="59"/>
        <end position="86"/>
    </location>
</feature>
<dbReference type="EMBL" id="CACSLK010027832">
    <property type="protein sequence ID" value="CAA0831499.1"/>
    <property type="molecule type" value="Genomic_DNA"/>
</dbReference>
<protein>
    <submittedName>
        <fullName evidence="3">Protein binding</fullName>
    </submittedName>
</protein>
<evidence type="ECO:0000256" key="1">
    <source>
        <dbReference type="SAM" id="Coils"/>
    </source>
</evidence>
<dbReference type="OrthoDB" id="1918054at2759"/>
<evidence type="ECO:0000256" key="2">
    <source>
        <dbReference type="SAM" id="MobiDB-lite"/>
    </source>
</evidence>